<evidence type="ECO:0000313" key="1">
    <source>
        <dbReference type="EMBL" id="KAF9062810.1"/>
    </source>
</evidence>
<protein>
    <submittedName>
        <fullName evidence="1">Uncharacterized protein</fullName>
    </submittedName>
</protein>
<dbReference type="EMBL" id="JADNRY010000161">
    <property type="protein sequence ID" value="KAF9062810.1"/>
    <property type="molecule type" value="Genomic_DNA"/>
</dbReference>
<accession>A0A9P5PIR8</accession>
<dbReference type="Proteomes" id="UP000772434">
    <property type="component" value="Unassembled WGS sequence"/>
</dbReference>
<reference evidence="1" key="1">
    <citation type="submission" date="2020-11" db="EMBL/GenBank/DDBJ databases">
        <authorList>
            <consortium name="DOE Joint Genome Institute"/>
            <person name="Ahrendt S."/>
            <person name="Riley R."/>
            <person name="Andreopoulos W."/>
            <person name="Labutti K."/>
            <person name="Pangilinan J."/>
            <person name="Ruiz-Duenas F.J."/>
            <person name="Barrasa J.M."/>
            <person name="Sanchez-Garcia M."/>
            <person name="Camarero S."/>
            <person name="Miyauchi S."/>
            <person name="Serrano A."/>
            <person name="Linde D."/>
            <person name="Babiker R."/>
            <person name="Drula E."/>
            <person name="Ayuso-Fernandez I."/>
            <person name="Pacheco R."/>
            <person name="Padilla G."/>
            <person name="Ferreira P."/>
            <person name="Barriuso J."/>
            <person name="Kellner H."/>
            <person name="Castanera R."/>
            <person name="Alfaro M."/>
            <person name="Ramirez L."/>
            <person name="Pisabarro A.G."/>
            <person name="Kuo A."/>
            <person name="Tritt A."/>
            <person name="Lipzen A."/>
            <person name="He G."/>
            <person name="Yan M."/>
            <person name="Ng V."/>
            <person name="Cullen D."/>
            <person name="Martin F."/>
            <person name="Rosso M.-N."/>
            <person name="Henrissat B."/>
            <person name="Hibbett D."/>
            <person name="Martinez A.T."/>
            <person name="Grigoriev I.V."/>
        </authorList>
    </citation>
    <scope>NUCLEOTIDE SEQUENCE</scope>
    <source>
        <strain evidence="1">AH 40177</strain>
    </source>
</reference>
<evidence type="ECO:0000313" key="2">
    <source>
        <dbReference type="Proteomes" id="UP000772434"/>
    </source>
</evidence>
<keyword evidence="2" id="KW-1185">Reference proteome</keyword>
<organism evidence="1 2">
    <name type="scientific">Rhodocollybia butyracea</name>
    <dbReference type="NCBI Taxonomy" id="206335"/>
    <lineage>
        <taxon>Eukaryota</taxon>
        <taxon>Fungi</taxon>
        <taxon>Dikarya</taxon>
        <taxon>Basidiomycota</taxon>
        <taxon>Agaricomycotina</taxon>
        <taxon>Agaricomycetes</taxon>
        <taxon>Agaricomycetidae</taxon>
        <taxon>Agaricales</taxon>
        <taxon>Marasmiineae</taxon>
        <taxon>Omphalotaceae</taxon>
        <taxon>Rhodocollybia</taxon>
    </lineage>
</organism>
<comment type="caution">
    <text evidence="1">The sequence shown here is derived from an EMBL/GenBank/DDBJ whole genome shotgun (WGS) entry which is preliminary data.</text>
</comment>
<proteinExistence type="predicted"/>
<name>A0A9P5PIR8_9AGAR</name>
<dbReference type="AlphaFoldDB" id="A0A9P5PIR8"/>
<gene>
    <name evidence="1" type="ORF">BDP27DRAFT_1368521</name>
</gene>
<sequence>MARRPTHVLNHLIRYRILRAISAADGWGLVYLLFEGMTQNGEWIVKIGMTIDLIRRLVEHNRVCPNPARVLLDWVQVNFRRRQVWLIFFGSLFVRPKKTRGVVYIEAQRRPTPSISTYASLLYLISVYLLDNMYRFDILSLEYPATLCCSAWKMERQVYAVSEFLTGSKPLLQNFDCRDLLLGSASASDFLIGSKSLLRNFDSRGLLFQL</sequence>